<gene>
    <name evidence="1" type="ORF">H9625_02820</name>
</gene>
<accession>A0ABR8Y5C7</accession>
<dbReference type="Proteomes" id="UP000620874">
    <property type="component" value="Unassembled WGS sequence"/>
</dbReference>
<proteinExistence type="predicted"/>
<reference evidence="1 2" key="1">
    <citation type="submission" date="2020-08" db="EMBL/GenBank/DDBJ databases">
        <title>A Genomic Blueprint of the Chicken Gut Microbiome.</title>
        <authorList>
            <person name="Gilroy R."/>
            <person name="Ravi A."/>
            <person name="Getino M."/>
            <person name="Pursley I."/>
            <person name="Horton D.L."/>
            <person name="Alikhan N.-F."/>
            <person name="Baker D."/>
            <person name="Gharbi K."/>
            <person name="Hall N."/>
            <person name="Watson M."/>
            <person name="Adriaenssens E.M."/>
            <person name="Foster-Nyarko E."/>
            <person name="Jarju S."/>
            <person name="Secka A."/>
            <person name="Antonio M."/>
            <person name="Oren A."/>
            <person name="Chaudhuri R."/>
            <person name="La Ragione R.M."/>
            <person name="Hildebrand F."/>
            <person name="Pallen M.J."/>
        </authorList>
    </citation>
    <scope>NUCLEOTIDE SEQUENCE [LARGE SCALE GENOMIC DNA]</scope>
    <source>
        <strain evidence="1 2">Sa1CVN1</strain>
    </source>
</reference>
<protein>
    <submittedName>
        <fullName evidence="1">Uncharacterized protein</fullName>
    </submittedName>
</protein>
<organism evidence="1 2">
    <name type="scientific">Phocaeicola intestinalis</name>
    <dbReference type="NCBI Taxonomy" id="2762212"/>
    <lineage>
        <taxon>Bacteria</taxon>
        <taxon>Pseudomonadati</taxon>
        <taxon>Bacteroidota</taxon>
        <taxon>Bacteroidia</taxon>
        <taxon>Bacteroidales</taxon>
        <taxon>Bacteroidaceae</taxon>
        <taxon>Phocaeicola</taxon>
    </lineage>
</organism>
<name>A0ABR8Y5C7_9BACT</name>
<dbReference type="EMBL" id="JACSPP010000005">
    <property type="protein sequence ID" value="MBD8039394.1"/>
    <property type="molecule type" value="Genomic_DNA"/>
</dbReference>
<dbReference type="RefSeq" id="WP_071150616.1">
    <property type="nucleotide sequence ID" value="NZ_JACSPP010000005.1"/>
</dbReference>
<sequence length="85" mass="10141">MDVKIESMIFGWDERIPEVLVKFINSVTLTKDEQELRELVKVFAQSKEFNRFFAFGYGSSHFWLKQRMASDPDKCMENRLLIVEF</sequence>
<evidence type="ECO:0000313" key="2">
    <source>
        <dbReference type="Proteomes" id="UP000620874"/>
    </source>
</evidence>
<evidence type="ECO:0000313" key="1">
    <source>
        <dbReference type="EMBL" id="MBD8039394.1"/>
    </source>
</evidence>
<keyword evidence="2" id="KW-1185">Reference proteome</keyword>
<comment type="caution">
    <text evidence="1">The sequence shown here is derived from an EMBL/GenBank/DDBJ whole genome shotgun (WGS) entry which is preliminary data.</text>
</comment>